<sequence length="224" mass="25075">MDSEPAPQTPPPEPSPEPAPEGAPAEGDMMMDSAAMFGKKKKKVKKAKAVEGEAAAGAGNALEDANREMSYEEMLTRIMTSLRTSNPALQQDTKLVLQPPQLGREGKKTIFINFDDICRALHREPDHLMTFMLAELGAQGNLDGERHLVVRDRFQTKHFEVVLKRYIREYVQCNMCKSTDTLLSREEGRMYQLTCGRCGASRCVQPMKTGFVAQVGKRRNQKKD</sequence>
<keyword evidence="7" id="KW-1185">Reference proteome</keyword>
<dbReference type="SUPFAM" id="SSF100966">
    <property type="entry name" value="Translation initiation factor 2 beta, aIF2beta, N-terminal domain"/>
    <property type="match status" value="1"/>
</dbReference>
<dbReference type="InterPro" id="IPR016190">
    <property type="entry name" value="Transl_init_fac_IF2/IF5_Zn-bd"/>
</dbReference>
<feature type="domain" description="Translation initiation factor IF2/IF5" evidence="5">
    <location>
        <begin position="92"/>
        <end position="201"/>
    </location>
</feature>
<dbReference type="InterPro" id="IPR002735">
    <property type="entry name" value="Transl_init_fac_IF2/IF5_dom"/>
</dbReference>
<comment type="similarity">
    <text evidence="1">Belongs to the eIF-2-beta/eIF-5 family.</text>
</comment>
<evidence type="ECO:0000256" key="2">
    <source>
        <dbReference type="ARBA" id="ARBA00022540"/>
    </source>
</evidence>
<dbReference type="GO" id="GO:0003743">
    <property type="term" value="F:translation initiation factor activity"/>
    <property type="evidence" value="ECO:0007669"/>
    <property type="project" value="UniProtKB-KW"/>
</dbReference>
<evidence type="ECO:0000256" key="3">
    <source>
        <dbReference type="ARBA" id="ARBA00022917"/>
    </source>
</evidence>
<protein>
    <submittedName>
        <fullName evidence="6">Eukaryotic translation initiation factor 2 subunit beta</fullName>
    </submittedName>
</protein>
<dbReference type="SMART" id="SM00653">
    <property type="entry name" value="eIF2B_5"/>
    <property type="match status" value="1"/>
</dbReference>
<evidence type="ECO:0000259" key="5">
    <source>
        <dbReference type="SMART" id="SM00653"/>
    </source>
</evidence>
<dbReference type="PANTHER" id="PTHR23001">
    <property type="entry name" value="EUKARYOTIC TRANSLATION INITIATION FACTOR"/>
    <property type="match status" value="1"/>
</dbReference>
<dbReference type="Pfam" id="PF01873">
    <property type="entry name" value="eIF-5_eIF-2B"/>
    <property type="match status" value="1"/>
</dbReference>
<dbReference type="Gene3D" id="3.30.30.170">
    <property type="match status" value="1"/>
</dbReference>
<evidence type="ECO:0000313" key="6">
    <source>
        <dbReference type="EMBL" id="KAJ4461878.1"/>
    </source>
</evidence>
<evidence type="ECO:0000313" key="7">
    <source>
        <dbReference type="Proteomes" id="UP001141327"/>
    </source>
</evidence>
<gene>
    <name evidence="6" type="ORF">PAPYR_1563</name>
</gene>
<evidence type="ECO:0000256" key="1">
    <source>
        <dbReference type="ARBA" id="ARBA00010397"/>
    </source>
</evidence>
<dbReference type="Proteomes" id="UP001141327">
    <property type="component" value="Unassembled WGS sequence"/>
</dbReference>
<accession>A0ABQ8URW9</accession>
<keyword evidence="2 6" id="KW-0396">Initiation factor</keyword>
<name>A0ABQ8URW9_9EUKA</name>
<evidence type="ECO:0000256" key="4">
    <source>
        <dbReference type="SAM" id="MobiDB-lite"/>
    </source>
</evidence>
<feature type="region of interest" description="Disordered" evidence="4">
    <location>
        <begin position="1"/>
        <end position="38"/>
    </location>
</feature>
<dbReference type="InterPro" id="IPR045196">
    <property type="entry name" value="IF2/IF5"/>
</dbReference>
<feature type="compositionally biased region" description="Pro residues" evidence="4">
    <location>
        <begin position="7"/>
        <end position="21"/>
    </location>
</feature>
<comment type="caution">
    <text evidence="6">The sequence shown here is derived from an EMBL/GenBank/DDBJ whole genome shotgun (WGS) entry which is preliminary data.</text>
</comment>
<dbReference type="PANTHER" id="PTHR23001:SF3">
    <property type="entry name" value="EUKARYOTIC TRANSLATION INITIATION FACTOR 2 SUBUNIT 2"/>
    <property type="match status" value="1"/>
</dbReference>
<proteinExistence type="inferred from homology"/>
<dbReference type="InterPro" id="IPR016189">
    <property type="entry name" value="Transl_init_fac_IF2/IF5_N"/>
</dbReference>
<keyword evidence="3" id="KW-0648">Protein biosynthesis</keyword>
<dbReference type="EMBL" id="JAPMOS010000005">
    <property type="protein sequence ID" value="KAJ4461878.1"/>
    <property type="molecule type" value="Genomic_DNA"/>
</dbReference>
<reference evidence="6" key="1">
    <citation type="journal article" date="2022" name="bioRxiv">
        <title>Genomics of Preaxostyla Flagellates Illuminates Evolutionary Transitions and the Path Towards Mitochondrial Loss.</title>
        <authorList>
            <person name="Novak L.V.F."/>
            <person name="Treitli S.C."/>
            <person name="Pyrih J."/>
            <person name="Halakuc P."/>
            <person name="Pipaliya S.V."/>
            <person name="Vacek V."/>
            <person name="Brzon O."/>
            <person name="Soukal P."/>
            <person name="Eme L."/>
            <person name="Dacks J.B."/>
            <person name="Karnkowska A."/>
            <person name="Elias M."/>
            <person name="Hampl V."/>
        </authorList>
    </citation>
    <scope>NUCLEOTIDE SEQUENCE</scope>
    <source>
        <strain evidence="6">RCP-MX</strain>
    </source>
</reference>
<dbReference type="SUPFAM" id="SSF75689">
    <property type="entry name" value="Zinc-binding domain of translation initiation factor 2 beta"/>
    <property type="match status" value="1"/>
</dbReference>
<organism evidence="6 7">
    <name type="scientific">Paratrimastix pyriformis</name>
    <dbReference type="NCBI Taxonomy" id="342808"/>
    <lineage>
        <taxon>Eukaryota</taxon>
        <taxon>Metamonada</taxon>
        <taxon>Preaxostyla</taxon>
        <taxon>Paratrimastigidae</taxon>
        <taxon>Paratrimastix</taxon>
    </lineage>
</organism>